<evidence type="ECO:0000313" key="2">
    <source>
        <dbReference type="EMBL" id="SCZ59743.1"/>
    </source>
</evidence>
<evidence type="ECO:0000256" key="1">
    <source>
        <dbReference type="SAM" id="Phobius"/>
    </source>
</evidence>
<dbReference type="EMBL" id="FMWJ01000005">
    <property type="protein sequence ID" value="SCZ59743.1"/>
    <property type="molecule type" value="Genomic_DNA"/>
</dbReference>
<gene>
    <name evidence="2" type="ORF">SAMN02982990_01474</name>
</gene>
<dbReference type="Proteomes" id="UP000183223">
    <property type="component" value="Unassembled WGS sequence"/>
</dbReference>
<protein>
    <submittedName>
        <fullName evidence="2">Uncharacterized protein</fullName>
    </submittedName>
</protein>
<organism evidence="2 3">
    <name type="scientific">Photorhabdus luminescens</name>
    <name type="common">Xenorhabdus luminescens</name>
    <dbReference type="NCBI Taxonomy" id="29488"/>
    <lineage>
        <taxon>Bacteria</taxon>
        <taxon>Pseudomonadati</taxon>
        <taxon>Pseudomonadota</taxon>
        <taxon>Gammaproteobacteria</taxon>
        <taxon>Enterobacterales</taxon>
        <taxon>Morganellaceae</taxon>
        <taxon>Photorhabdus</taxon>
    </lineage>
</organism>
<accession>A0A1G5QD11</accession>
<sequence length="57" mass="6886">MAIWRYSLWDAVMFALNILYMVATFMRVVYWDTKVIIELKALPIFDHTKYASTFIYD</sequence>
<proteinExistence type="predicted"/>
<keyword evidence="1" id="KW-0472">Membrane</keyword>
<keyword evidence="1" id="KW-0812">Transmembrane</keyword>
<feature type="transmembrane region" description="Helical" evidence="1">
    <location>
        <begin position="6"/>
        <end position="30"/>
    </location>
</feature>
<keyword evidence="3" id="KW-1185">Reference proteome</keyword>
<dbReference type="AlphaFoldDB" id="A0A1G5QD11"/>
<evidence type="ECO:0000313" key="3">
    <source>
        <dbReference type="Proteomes" id="UP000183223"/>
    </source>
</evidence>
<name>A0A1G5QD11_PHOLU</name>
<keyword evidence="1" id="KW-1133">Transmembrane helix</keyword>
<reference evidence="3" key="1">
    <citation type="submission" date="2016-10" db="EMBL/GenBank/DDBJ databases">
        <authorList>
            <person name="Varghese N."/>
            <person name="Submissions S."/>
        </authorList>
    </citation>
    <scope>NUCLEOTIDE SEQUENCE [LARGE SCALE GENOMIC DNA]</scope>
    <source>
        <strain evidence="3">ATCC 29999</strain>
    </source>
</reference>